<protein>
    <recommendedName>
        <fullName evidence="3">Sulfotransferase</fullName>
    </recommendedName>
</protein>
<accession>A0A3Q3RA95</accession>
<evidence type="ECO:0000313" key="2">
    <source>
        <dbReference type="Proteomes" id="UP000261600"/>
    </source>
</evidence>
<keyword evidence="2" id="KW-1185">Reference proteome</keyword>
<name>A0A3Q3RA95_MONAL</name>
<dbReference type="Gene3D" id="3.40.50.300">
    <property type="entry name" value="P-loop containing nucleotide triphosphate hydrolases"/>
    <property type="match status" value="1"/>
</dbReference>
<dbReference type="InterPro" id="IPR027417">
    <property type="entry name" value="P-loop_NTPase"/>
</dbReference>
<dbReference type="SUPFAM" id="SSF52540">
    <property type="entry name" value="P-loop containing nucleoside triphosphate hydrolases"/>
    <property type="match status" value="1"/>
</dbReference>
<proteinExistence type="predicted"/>
<reference evidence="1" key="2">
    <citation type="submission" date="2025-09" db="UniProtKB">
        <authorList>
            <consortium name="Ensembl"/>
        </authorList>
    </citation>
    <scope>IDENTIFICATION</scope>
</reference>
<dbReference type="STRING" id="43700.ENSMALP00000030137"/>
<dbReference type="AlphaFoldDB" id="A0A3Q3RA95"/>
<dbReference type="Ensembl" id="ENSMALT00000030670.1">
    <property type="protein sequence ID" value="ENSMALP00000030137.1"/>
    <property type="gene ID" value="ENSMALG00000020849.1"/>
</dbReference>
<sequence length="102" mass="11513">MAEAESPMELPPRPTLFDFHGVSMVKYFTDNWDNIQNFKARPDDILIATYPKAGGIEPRGSPTSWTFCILGRHAQSVRPPSLLMRECPSWSSAYLLDPKVES</sequence>
<organism evidence="1 2">
    <name type="scientific">Monopterus albus</name>
    <name type="common">Swamp eel</name>
    <dbReference type="NCBI Taxonomy" id="43700"/>
    <lineage>
        <taxon>Eukaryota</taxon>
        <taxon>Metazoa</taxon>
        <taxon>Chordata</taxon>
        <taxon>Craniata</taxon>
        <taxon>Vertebrata</taxon>
        <taxon>Euteleostomi</taxon>
        <taxon>Actinopterygii</taxon>
        <taxon>Neopterygii</taxon>
        <taxon>Teleostei</taxon>
        <taxon>Neoteleostei</taxon>
        <taxon>Acanthomorphata</taxon>
        <taxon>Anabantaria</taxon>
        <taxon>Synbranchiformes</taxon>
        <taxon>Synbranchidae</taxon>
        <taxon>Monopterus</taxon>
    </lineage>
</organism>
<dbReference type="Proteomes" id="UP000261600">
    <property type="component" value="Unplaced"/>
</dbReference>
<reference evidence="1" key="1">
    <citation type="submission" date="2025-08" db="UniProtKB">
        <authorList>
            <consortium name="Ensembl"/>
        </authorList>
    </citation>
    <scope>IDENTIFICATION</scope>
</reference>
<evidence type="ECO:0000313" key="1">
    <source>
        <dbReference type="Ensembl" id="ENSMALP00000030137.1"/>
    </source>
</evidence>
<evidence type="ECO:0008006" key="3">
    <source>
        <dbReference type="Google" id="ProtNLM"/>
    </source>
</evidence>